<evidence type="ECO:0000313" key="2">
    <source>
        <dbReference type="Proteomes" id="UP001162992"/>
    </source>
</evidence>
<dbReference type="Proteomes" id="UP001162992">
    <property type="component" value="Chromosome 14"/>
</dbReference>
<accession>A0ACC2BKQ4</accession>
<sequence>MLTPSLRGCRPHPNECSGSDLDGDLYFVSWDEGLVPPSTDPPMDYNPPSAIQLDHSVTIEEIEEFFLNHMMNDSLGLIANAHTVHADAEPDKARNPKCIELAKLFSIAVDFPKTGVPAIVPVNLRPKTYPDFMEKDDKPSYVSSTILGKLFHSIKEAASVDLPIVLFSEEDVCKAYDKHLLVDGFQQYVDEAMTYKSWYDAKLTGLMNQYGIQQEAEVLSGNILRLSRYYCRRQGDVKGRIQHAINALLKEAKSWFEVGGQSDIQYADQQESSAKASAWYQVTYNPYYRKIYQEDLEDNDYSSYPNLISFPWVVYDKLLAIKLASMNS</sequence>
<gene>
    <name evidence="1" type="ORF">O6H91_14G000300</name>
</gene>
<reference evidence="2" key="1">
    <citation type="journal article" date="2024" name="Proc. Natl. Acad. Sci. U.S.A.">
        <title>Extraordinary preservation of gene collinearity over three hundred million years revealed in homosporous lycophytes.</title>
        <authorList>
            <person name="Li C."/>
            <person name="Wickell D."/>
            <person name="Kuo L.Y."/>
            <person name="Chen X."/>
            <person name="Nie B."/>
            <person name="Liao X."/>
            <person name="Peng D."/>
            <person name="Ji J."/>
            <person name="Jenkins J."/>
            <person name="Williams M."/>
            <person name="Shu S."/>
            <person name="Plott C."/>
            <person name="Barry K."/>
            <person name="Rajasekar S."/>
            <person name="Grimwood J."/>
            <person name="Han X."/>
            <person name="Sun S."/>
            <person name="Hou Z."/>
            <person name="He W."/>
            <person name="Dai G."/>
            <person name="Sun C."/>
            <person name="Schmutz J."/>
            <person name="Leebens-Mack J.H."/>
            <person name="Li F.W."/>
            <person name="Wang L."/>
        </authorList>
    </citation>
    <scope>NUCLEOTIDE SEQUENCE [LARGE SCALE GENOMIC DNA]</scope>
    <source>
        <strain evidence="2">cv. PW_Plant_1</strain>
    </source>
</reference>
<keyword evidence="2" id="KW-1185">Reference proteome</keyword>
<dbReference type="EMBL" id="CM055105">
    <property type="protein sequence ID" value="KAJ7530354.1"/>
    <property type="molecule type" value="Genomic_DNA"/>
</dbReference>
<protein>
    <submittedName>
        <fullName evidence="1">Uncharacterized protein</fullName>
    </submittedName>
</protein>
<evidence type="ECO:0000313" key="1">
    <source>
        <dbReference type="EMBL" id="KAJ7530354.1"/>
    </source>
</evidence>
<organism evidence="1 2">
    <name type="scientific">Diphasiastrum complanatum</name>
    <name type="common">Issler's clubmoss</name>
    <name type="synonym">Lycopodium complanatum</name>
    <dbReference type="NCBI Taxonomy" id="34168"/>
    <lineage>
        <taxon>Eukaryota</taxon>
        <taxon>Viridiplantae</taxon>
        <taxon>Streptophyta</taxon>
        <taxon>Embryophyta</taxon>
        <taxon>Tracheophyta</taxon>
        <taxon>Lycopodiopsida</taxon>
        <taxon>Lycopodiales</taxon>
        <taxon>Lycopodiaceae</taxon>
        <taxon>Lycopodioideae</taxon>
        <taxon>Diphasiastrum</taxon>
    </lineage>
</organism>
<proteinExistence type="predicted"/>
<name>A0ACC2BKQ4_DIPCM</name>
<comment type="caution">
    <text evidence="1">The sequence shown here is derived from an EMBL/GenBank/DDBJ whole genome shotgun (WGS) entry which is preliminary data.</text>
</comment>